<protein>
    <recommendedName>
        <fullName evidence="3">DUF427 domain-containing protein</fullName>
    </recommendedName>
</protein>
<dbReference type="Proteomes" id="UP000772591">
    <property type="component" value="Unassembled WGS sequence"/>
</dbReference>
<organism evidence="1 2">
    <name type="scientific">Pseudomonas gregormendelii</name>
    <dbReference type="NCBI Taxonomy" id="1628277"/>
    <lineage>
        <taxon>Bacteria</taxon>
        <taxon>Pseudomonadati</taxon>
        <taxon>Pseudomonadota</taxon>
        <taxon>Gammaproteobacteria</taxon>
        <taxon>Pseudomonadales</taxon>
        <taxon>Pseudomonadaceae</taxon>
        <taxon>Pseudomonas</taxon>
    </lineage>
</organism>
<proteinExistence type="predicted"/>
<evidence type="ECO:0008006" key="3">
    <source>
        <dbReference type="Google" id="ProtNLM"/>
    </source>
</evidence>
<dbReference type="Gene3D" id="3.40.190.80">
    <property type="match status" value="1"/>
</dbReference>
<dbReference type="InterPro" id="IPR000760">
    <property type="entry name" value="Inositol_monophosphatase-like"/>
</dbReference>
<evidence type="ECO:0000313" key="2">
    <source>
        <dbReference type="Proteomes" id="UP000772591"/>
    </source>
</evidence>
<dbReference type="Pfam" id="PF00459">
    <property type="entry name" value="Inositol_P"/>
    <property type="match status" value="1"/>
</dbReference>
<dbReference type="EMBL" id="JADEVO010000034">
    <property type="protein sequence ID" value="MBN3967691.1"/>
    <property type="molecule type" value="Genomic_DNA"/>
</dbReference>
<name>A0ABS3ALJ1_9PSED</name>
<reference evidence="1 2" key="1">
    <citation type="journal article" date="2021" name="Int. J. Syst. Evol. Microbiol.">
        <title>Pseudomonas piscium sp. nov., Pseudomonas pisciculturae sp. nov., Pseudomonas mucoides sp. nov. and Pseudomonas neuropathica sp. nov. isolated from rainbow trout.</title>
        <authorList>
            <person name="Duman M."/>
            <person name="Mulet M."/>
            <person name="Altun S."/>
            <person name="Saticioglu I.B."/>
            <person name="Gomila M."/>
            <person name="Lalucat J."/>
            <person name="Garcia-Valdes E."/>
        </authorList>
    </citation>
    <scope>NUCLEOTIDE SEQUENCE [LARGE SCALE GENOMIC DNA]</scope>
    <source>
        <strain evidence="1 2">LMG 28632</strain>
    </source>
</reference>
<dbReference type="SUPFAM" id="SSF56655">
    <property type="entry name" value="Carbohydrate phosphatase"/>
    <property type="match status" value="1"/>
</dbReference>
<gene>
    <name evidence="1" type="ORF">IMW75_20740</name>
</gene>
<keyword evidence="2" id="KW-1185">Reference proteome</keyword>
<comment type="caution">
    <text evidence="1">The sequence shown here is derived from an EMBL/GenBank/DDBJ whole genome shotgun (WGS) entry which is preliminary data.</text>
</comment>
<accession>A0ABS3ALJ1</accession>
<evidence type="ECO:0000313" key="1">
    <source>
        <dbReference type="EMBL" id="MBN3967691.1"/>
    </source>
</evidence>
<sequence>MELDAVTLVGGAAVDVDFQGVAVVHAETAVIEVVWLVAAGEADLYPRLGRTMEWNIAAGHAVRVAGGGQVRPPDGDPLRYGKPGLDNPHFYADGLQALHAGARACFRAREAGPFWFEGGTY</sequence>